<sequence>MRISELPQLLGEVKAVDMDILSDAVKGFNSVPSLSATSVTALPEFYDPTNIEKLRLDTSLLREQVGQLEEKLTHFGGLDTRPL</sequence>
<name>A0ABR4QSZ7_9CEST</name>
<dbReference type="Proteomes" id="UP001651158">
    <property type="component" value="Unassembled WGS sequence"/>
</dbReference>
<proteinExistence type="predicted"/>
<evidence type="ECO:0000313" key="2">
    <source>
        <dbReference type="Proteomes" id="UP001651158"/>
    </source>
</evidence>
<dbReference type="EMBL" id="JAKROA010000001">
    <property type="protein sequence ID" value="KAL5112968.1"/>
    <property type="molecule type" value="Genomic_DNA"/>
</dbReference>
<accession>A0ABR4QSZ7</accession>
<keyword evidence="2" id="KW-1185">Reference proteome</keyword>
<gene>
    <name evidence="1" type="ORF">TcWFU_009615</name>
</gene>
<protein>
    <submittedName>
        <fullName evidence="1">Uncharacterized protein</fullName>
    </submittedName>
</protein>
<evidence type="ECO:0000313" key="1">
    <source>
        <dbReference type="EMBL" id="KAL5112968.1"/>
    </source>
</evidence>
<comment type="caution">
    <text evidence="1">The sequence shown here is derived from an EMBL/GenBank/DDBJ whole genome shotgun (WGS) entry which is preliminary data.</text>
</comment>
<organism evidence="1 2">
    <name type="scientific">Taenia crassiceps</name>
    <dbReference type="NCBI Taxonomy" id="6207"/>
    <lineage>
        <taxon>Eukaryota</taxon>
        <taxon>Metazoa</taxon>
        <taxon>Spiralia</taxon>
        <taxon>Lophotrochozoa</taxon>
        <taxon>Platyhelminthes</taxon>
        <taxon>Cestoda</taxon>
        <taxon>Eucestoda</taxon>
        <taxon>Cyclophyllidea</taxon>
        <taxon>Taeniidae</taxon>
        <taxon>Taenia</taxon>
    </lineage>
</organism>
<reference evidence="1 2" key="1">
    <citation type="journal article" date="2022" name="Front. Cell. Infect. Microbiol.">
        <title>The Genomes of Two Strains of Taenia crassiceps the Animal Model for the Study of Human Cysticercosis.</title>
        <authorList>
            <person name="Bobes R.J."/>
            <person name="Estrada K."/>
            <person name="Rios-Valencia D.G."/>
            <person name="Calderon-Gallegos A."/>
            <person name="de la Torre P."/>
            <person name="Carrero J.C."/>
            <person name="Sanchez-Flores A."/>
            <person name="Laclette J.P."/>
        </authorList>
    </citation>
    <scope>NUCLEOTIDE SEQUENCE [LARGE SCALE GENOMIC DNA]</scope>
    <source>
        <strain evidence="1">WFUcys</strain>
    </source>
</reference>